<dbReference type="EMBL" id="JQ007432">
    <property type="protein sequence ID" value="AFH88508.1"/>
    <property type="molecule type" value="Genomic_DNA"/>
</dbReference>
<dbReference type="Pfam" id="PF00072">
    <property type="entry name" value="Response_reg"/>
    <property type="match status" value="1"/>
</dbReference>
<dbReference type="PROSITE" id="PS00622">
    <property type="entry name" value="HTH_LUXR_1"/>
    <property type="match status" value="1"/>
</dbReference>
<dbReference type="PROSITE" id="PS50110">
    <property type="entry name" value="RESPONSE_REGULATORY"/>
    <property type="match status" value="1"/>
</dbReference>
<evidence type="ECO:0000256" key="3">
    <source>
        <dbReference type="ARBA" id="ARBA00023125"/>
    </source>
</evidence>
<feature type="compositionally biased region" description="Low complexity" evidence="6">
    <location>
        <begin position="372"/>
        <end position="388"/>
    </location>
</feature>
<name>I0DFW7_9ACTN</name>
<organism evidence="9">
    <name type="scientific">Streptomyces sparsogenes</name>
    <dbReference type="NCBI Taxonomy" id="67365"/>
    <lineage>
        <taxon>Bacteria</taxon>
        <taxon>Bacillati</taxon>
        <taxon>Actinomycetota</taxon>
        <taxon>Actinomycetes</taxon>
        <taxon>Kitasatosporales</taxon>
        <taxon>Streptomycetaceae</taxon>
        <taxon>Streptomyces</taxon>
    </lineage>
</organism>
<dbReference type="InterPro" id="IPR000792">
    <property type="entry name" value="Tscrpt_reg_LuxR_C"/>
</dbReference>
<feature type="compositionally biased region" description="Pro residues" evidence="6">
    <location>
        <begin position="469"/>
        <end position="485"/>
    </location>
</feature>
<dbReference type="InterPro" id="IPR058245">
    <property type="entry name" value="NreC/VraR/RcsB-like_REC"/>
</dbReference>
<keyword evidence="2" id="KW-0805">Transcription regulation</keyword>
<keyword evidence="1 5" id="KW-0597">Phosphoprotein</keyword>
<dbReference type="InterPro" id="IPR016032">
    <property type="entry name" value="Sig_transdc_resp-reg_C-effctor"/>
</dbReference>
<evidence type="ECO:0000256" key="6">
    <source>
        <dbReference type="SAM" id="MobiDB-lite"/>
    </source>
</evidence>
<dbReference type="GO" id="GO:0006355">
    <property type="term" value="P:regulation of DNA-templated transcription"/>
    <property type="evidence" value="ECO:0007669"/>
    <property type="project" value="InterPro"/>
</dbReference>
<evidence type="ECO:0000256" key="2">
    <source>
        <dbReference type="ARBA" id="ARBA00023015"/>
    </source>
</evidence>
<reference evidence="9" key="1">
    <citation type="submission" date="2011-11" db="EMBL/GenBank/DDBJ databases">
        <title>Research on a set of lethal genes from Streptomyces sparsogenes.</title>
        <authorList>
            <person name="Zhang Z."/>
            <person name="Xu F."/>
            <person name="Lin S."/>
            <person name="Zhang L."/>
        </authorList>
    </citation>
    <scope>NUCLEOTIDE SEQUENCE</scope>
    <source>
        <strain evidence="9">NRRL2940</strain>
    </source>
</reference>
<dbReference type="GO" id="GO:0000160">
    <property type="term" value="P:phosphorelay signal transduction system"/>
    <property type="evidence" value="ECO:0007669"/>
    <property type="project" value="InterPro"/>
</dbReference>
<dbReference type="InterPro" id="IPR003594">
    <property type="entry name" value="HATPase_dom"/>
</dbReference>
<feature type="compositionally biased region" description="Low complexity" evidence="6">
    <location>
        <begin position="459"/>
        <end position="468"/>
    </location>
</feature>
<dbReference type="Pfam" id="PF00196">
    <property type="entry name" value="GerE"/>
    <property type="match status" value="1"/>
</dbReference>
<accession>I0DFW7</accession>
<keyword evidence="4" id="KW-0804">Transcription</keyword>
<feature type="domain" description="Response regulatory" evidence="8">
    <location>
        <begin position="233"/>
        <end position="349"/>
    </location>
</feature>
<feature type="domain" description="HTH luxR-type" evidence="7">
    <location>
        <begin position="390"/>
        <end position="455"/>
    </location>
</feature>
<keyword evidence="3" id="KW-0238">DNA-binding</keyword>
<dbReference type="PROSITE" id="PS50043">
    <property type="entry name" value="HTH_LUXR_2"/>
    <property type="match status" value="1"/>
</dbReference>
<feature type="region of interest" description="Disordered" evidence="6">
    <location>
        <begin position="372"/>
        <end position="397"/>
    </location>
</feature>
<evidence type="ECO:0000259" key="7">
    <source>
        <dbReference type="PROSITE" id="PS50043"/>
    </source>
</evidence>
<dbReference type="PRINTS" id="PR00038">
    <property type="entry name" value="HTHLUXR"/>
</dbReference>
<dbReference type="SUPFAM" id="SSF52172">
    <property type="entry name" value="CheY-like"/>
    <property type="match status" value="1"/>
</dbReference>
<dbReference type="CDD" id="cd17535">
    <property type="entry name" value="REC_NarL-like"/>
    <property type="match status" value="1"/>
</dbReference>
<proteinExistence type="predicted"/>
<protein>
    <submittedName>
        <fullName evidence="9">Uncharacterized protein</fullName>
    </submittedName>
</protein>
<feature type="compositionally biased region" description="Gly residues" evidence="6">
    <location>
        <begin position="494"/>
        <end position="503"/>
    </location>
</feature>
<feature type="modified residue" description="4-aspartylphosphate" evidence="5">
    <location>
        <position position="284"/>
    </location>
</feature>
<dbReference type="CDD" id="cd06170">
    <property type="entry name" value="LuxR_C_like"/>
    <property type="match status" value="1"/>
</dbReference>
<dbReference type="SUPFAM" id="SSF46894">
    <property type="entry name" value="C-terminal effector domain of the bipartite response regulators"/>
    <property type="match status" value="1"/>
</dbReference>
<dbReference type="InterPro" id="IPR039420">
    <property type="entry name" value="WalR-like"/>
</dbReference>
<dbReference type="PANTHER" id="PTHR43214:SF24">
    <property type="entry name" value="TRANSCRIPTIONAL REGULATORY PROTEIN NARL-RELATED"/>
    <property type="match status" value="1"/>
</dbReference>
<dbReference type="SMART" id="SM00421">
    <property type="entry name" value="HTH_LUXR"/>
    <property type="match status" value="1"/>
</dbReference>
<dbReference type="AlphaFoldDB" id="I0DFW7"/>
<dbReference type="InterPro" id="IPR036890">
    <property type="entry name" value="HATPase_C_sf"/>
</dbReference>
<dbReference type="Gene3D" id="3.40.50.2300">
    <property type="match status" value="1"/>
</dbReference>
<evidence type="ECO:0000256" key="1">
    <source>
        <dbReference type="ARBA" id="ARBA00022553"/>
    </source>
</evidence>
<evidence type="ECO:0000256" key="5">
    <source>
        <dbReference type="PROSITE-ProRule" id="PRU00169"/>
    </source>
</evidence>
<dbReference type="PANTHER" id="PTHR43214">
    <property type="entry name" value="TWO-COMPONENT RESPONSE REGULATOR"/>
    <property type="match status" value="1"/>
</dbReference>
<dbReference type="InterPro" id="IPR001789">
    <property type="entry name" value="Sig_transdc_resp-reg_receiver"/>
</dbReference>
<dbReference type="SUPFAM" id="SSF55874">
    <property type="entry name" value="ATPase domain of HSP90 chaperone/DNA topoisomerase II/histidine kinase"/>
    <property type="match status" value="1"/>
</dbReference>
<evidence type="ECO:0000256" key="4">
    <source>
        <dbReference type="ARBA" id="ARBA00023163"/>
    </source>
</evidence>
<evidence type="ECO:0000259" key="8">
    <source>
        <dbReference type="PROSITE" id="PS50110"/>
    </source>
</evidence>
<dbReference type="CDD" id="cd16917">
    <property type="entry name" value="HATPase_UhpB-NarQ-NarX-like"/>
    <property type="match status" value="1"/>
</dbReference>
<dbReference type="Gene3D" id="3.30.565.10">
    <property type="entry name" value="Histidine kinase-like ATPase, C-terminal domain"/>
    <property type="match status" value="1"/>
</dbReference>
<sequence length="503" mass="52648">MLAHSLSAQLVHLEAARLLVERGEDRAMVLDRVVAARRMARHGLAETRQALYALRGETAPVEDFLREAAATEGARFETEGERRRLTAETGLAVRRVAQEALTNVRKHAPGARVTVRFAYLAGEVLLEIRNGAAREAPSGGPAATGAGYGLRGMRERAELLGGTLEAGPAEDGFLVRLRARRDGVAAWRRTGASADGRVRRTGACGGRACRRTDDWGTRAMDEGRGPAGPRAARVLVVDDQIMVREGIVLLLGLLPGIEVVGAAGDGEEALRLVAELAPDVVLMDLRMPRCDGVEATRRIRAGHPSTQVVVVTTYADDDWLFPALRAGARGYVTKDAGAEEIARAIEDVVSGQAALSPGVQRRLLERLVEGAEGAEGAAGGEPPKGAPATRGPLPDGLTPREAEVLALVAEGLANAEIARRLRIGQATVKTHINNLFAKAGVRDRAQAVRYAYRSGIARPSGPDSDPGPGVSPSPGPGVSPGPGPGLSPSHGPASGPGSGTFVT</sequence>
<evidence type="ECO:0000313" key="9">
    <source>
        <dbReference type="EMBL" id="AFH88508.1"/>
    </source>
</evidence>
<dbReference type="GO" id="GO:0003677">
    <property type="term" value="F:DNA binding"/>
    <property type="evidence" value="ECO:0007669"/>
    <property type="project" value="UniProtKB-KW"/>
</dbReference>
<dbReference type="InterPro" id="IPR011006">
    <property type="entry name" value="CheY-like_superfamily"/>
</dbReference>
<dbReference type="Pfam" id="PF02518">
    <property type="entry name" value="HATPase_c"/>
    <property type="match status" value="1"/>
</dbReference>
<dbReference type="SMART" id="SM00448">
    <property type="entry name" value="REC"/>
    <property type="match status" value="1"/>
</dbReference>
<feature type="region of interest" description="Disordered" evidence="6">
    <location>
        <begin position="455"/>
        <end position="503"/>
    </location>
</feature>